<evidence type="ECO:0000313" key="1">
    <source>
        <dbReference type="EMBL" id="GGJ73377.1"/>
    </source>
</evidence>
<name>A0ABQ2DV05_9MICC</name>
<keyword evidence="2" id="KW-1185">Reference proteome</keyword>
<evidence type="ECO:0000313" key="2">
    <source>
        <dbReference type="Proteomes" id="UP000606115"/>
    </source>
</evidence>
<organism evidence="1 2">
    <name type="scientific">Glutamicibacter ardleyensis</name>
    <dbReference type="NCBI Taxonomy" id="225894"/>
    <lineage>
        <taxon>Bacteria</taxon>
        <taxon>Bacillati</taxon>
        <taxon>Actinomycetota</taxon>
        <taxon>Actinomycetes</taxon>
        <taxon>Micrococcales</taxon>
        <taxon>Micrococcaceae</taxon>
        <taxon>Glutamicibacter</taxon>
    </lineage>
</organism>
<sequence>MVLDYDAPDHVTFRLDINGTMSQDSSIFDSGEVRVYVGDELVASAELKTWKVL</sequence>
<dbReference type="Proteomes" id="UP000606115">
    <property type="component" value="Unassembled WGS sequence"/>
</dbReference>
<gene>
    <name evidence="1" type="ORF">GCM10007173_35470</name>
</gene>
<dbReference type="EMBL" id="BMKX01000013">
    <property type="protein sequence ID" value="GGJ73377.1"/>
    <property type="molecule type" value="Genomic_DNA"/>
</dbReference>
<accession>A0ABQ2DV05</accession>
<proteinExistence type="predicted"/>
<reference evidence="2" key="1">
    <citation type="journal article" date="2019" name="Int. J. Syst. Evol. Microbiol.">
        <title>The Global Catalogue of Microorganisms (GCM) 10K type strain sequencing project: providing services to taxonomists for standard genome sequencing and annotation.</title>
        <authorList>
            <consortium name="The Broad Institute Genomics Platform"/>
            <consortium name="The Broad Institute Genome Sequencing Center for Infectious Disease"/>
            <person name="Wu L."/>
            <person name="Ma J."/>
        </authorList>
    </citation>
    <scope>NUCLEOTIDE SEQUENCE [LARGE SCALE GENOMIC DNA]</scope>
    <source>
        <strain evidence="2">CGMCC 1.3685</strain>
    </source>
</reference>
<protein>
    <submittedName>
        <fullName evidence="1">Uncharacterized protein</fullName>
    </submittedName>
</protein>
<comment type="caution">
    <text evidence="1">The sequence shown here is derived from an EMBL/GenBank/DDBJ whole genome shotgun (WGS) entry which is preliminary data.</text>
</comment>